<keyword evidence="4" id="KW-1185">Reference proteome</keyword>
<reference evidence="2 4" key="1">
    <citation type="journal article" date="2012" name="Nature">
        <title>Algal genomes reveal evolutionary mosaicism and the fate of nucleomorphs.</title>
        <authorList>
            <consortium name="DOE Joint Genome Institute"/>
            <person name="Curtis B.A."/>
            <person name="Tanifuji G."/>
            <person name="Burki F."/>
            <person name="Gruber A."/>
            <person name="Irimia M."/>
            <person name="Maruyama S."/>
            <person name="Arias M.C."/>
            <person name="Ball S.G."/>
            <person name="Gile G.H."/>
            <person name="Hirakawa Y."/>
            <person name="Hopkins J.F."/>
            <person name="Kuo A."/>
            <person name="Rensing S.A."/>
            <person name="Schmutz J."/>
            <person name="Symeonidi A."/>
            <person name="Elias M."/>
            <person name="Eveleigh R.J."/>
            <person name="Herman E.K."/>
            <person name="Klute M.J."/>
            <person name="Nakayama T."/>
            <person name="Obornik M."/>
            <person name="Reyes-Prieto A."/>
            <person name="Armbrust E.V."/>
            <person name="Aves S.J."/>
            <person name="Beiko R.G."/>
            <person name="Coutinho P."/>
            <person name="Dacks J.B."/>
            <person name="Durnford D.G."/>
            <person name="Fast N.M."/>
            <person name="Green B.R."/>
            <person name="Grisdale C.J."/>
            <person name="Hempel F."/>
            <person name="Henrissat B."/>
            <person name="Hoppner M.P."/>
            <person name="Ishida K."/>
            <person name="Kim E."/>
            <person name="Koreny L."/>
            <person name="Kroth P.G."/>
            <person name="Liu Y."/>
            <person name="Malik S.B."/>
            <person name="Maier U.G."/>
            <person name="McRose D."/>
            <person name="Mock T."/>
            <person name="Neilson J.A."/>
            <person name="Onodera N.T."/>
            <person name="Poole A.M."/>
            <person name="Pritham E.J."/>
            <person name="Richards T.A."/>
            <person name="Rocap G."/>
            <person name="Roy S.W."/>
            <person name="Sarai C."/>
            <person name="Schaack S."/>
            <person name="Shirato S."/>
            <person name="Slamovits C.H."/>
            <person name="Spencer D.F."/>
            <person name="Suzuki S."/>
            <person name="Worden A.Z."/>
            <person name="Zauner S."/>
            <person name="Barry K."/>
            <person name="Bell C."/>
            <person name="Bharti A.K."/>
            <person name="Crow J.A."/>
            <person name="Grimwood J."/>
            <person name="Kramer R."/>
            <person name="Lindquist E."/>
            <person name="Lucas S."/>
            <person name="Salamov A."/>
            <person name="McFadden G.I."/>
            <person name="Lane C.E."/>
            <person name="Keeling P.J."/>
            <person name="Gray M.W."/>
            <person name="Grigoriev I.V."/>
            <person name="Archibald J.M."/>
        </authorList>
    </citation>
    <scope>NUCLEOTIDE SEQUENCE</scope>
    <source>
        <strain evidence="2 4">CCMP2712</strain>
    </source>
</reference>
<evidence type="ECO:0000313" key="4">
    <source>
        <dbReference type="Proteomes" id="UP000011087"/>
    </source>
</evidence>
<name>L1JYQ8_GUITC</name>
<accession>L1JYQ8</accession>
<organism evidence="2">
    <name type="scientific">Guillardia theta (strain CCMP2712)</name>
    <name type="common">Cryptophyte</name>
    <dbReference type="NCBI Taxonomy" id="905079"/>
    <lineage>
        <taxon>Eukaryota</taxon>
        <taxon>Cryptophyceae</taxon>
        <taxon>Pyrenomonadales</taxon>
        <taxon>Geminigeraceae</taxon>
        <taxon>Guillardia</taxon>
    </lineage>
</organism>
<evidence type="ECO:0000313" key="2">
    <source>
        <dbReference type="EMBL" id="EKX53330.1"/>
    </source>
</evidence>
<dbReference type="EnsemblProtists" id="EKX53330">
    <property type="protein sequence ID" value="EKX53330"/>
    <property type="gene ID" value="GUITHDRAFT_101032"/>
</dbReference>
<sequence length="632" mass="69772">MEWERDVGAAVQSLSQVNMRLMRKGCKVKPFTSSSSLPSAPSSSSSSSPAAPAKQAQVRGKLYIVLEGEKAIDLVWLGFELPDHLISVLVSERVPSSVAAVLRKHQKSGKWITHLSHCVNVLFCLSHLCSDFPLILENVFSSRPSPPNTISQSEKIVDAMLFCFTIGIAVQCSKQDPAEVSQDEEDEAATVEQESRNGGDESEAQGEESTTSSQADGILPGDAVVSGTSAVDLIGHSLQVLASLLRMECRAREGARKSEGSDQFSFRQDLTSHKLITETICNGLFDAISIFIAEVDETSDVKRRKELHLYISNAIEVLYYCSLDADFVADLLVSNHMQDGLSLSVLKKVLLIDQIDIVSLLLKWLLLFCEYEDPPTIDVLAGYDIYNKLLISLIERNNTAMIAWGVKQPFNPLASDLLKMVELFGDDSNFKQRVIDASSSAIAEVLKRGPDYNGFTKSDKMHLPFTRAFFKLLAALHCFNPEVMKPEEENLFVRSLKAQSKSNEDVESIKSSLESLQNLPELSKRSKETIVEEVSEEDMELMRDLTEAFLQADLKKGKPHVARKTNAGGRGSSKGTGGGEAGGRVPEKSQEEFSKHTEQSRKKGRAKAQRARARLTEEEQIRLAIEASLKEQ</sequence>
<feature type="region of interest" description="Disordered" evidence="1">
    <location>
        <begin position="30"/>
        <end position="52"/>
    </location>
</feature>
<proteinExistence type="predicted"/>
<feature type="region of interest" description="Disordered" evidence="1">
    <location>
        <begin position="177"/>
        <end position="218"/>
    </location>
</feature>
<reference evidence="3" key="3">
    <citation type="submission" date="2015-06" db="UniProtKB">
        <authorList>
            <consortium name="EnsemblProtists"/>
        </authorList>
    </citation>
    <scope>IDENTIFICATION</scope>
</reference>
<dbReference type="KEGG" id="gtt:GUITHDRAFT_101032"/>
<dbReference type="InterPro" id="IPR003903">
    <property type="entry name" value="UIM_dom"/>
</dbReference>
<feature type="region of interest" description="Disordered" evidence="1">
    <location>
        <begin position="556"/>
        <end position="620"/>
    </location>
</feature>
<dbReference type="PROSITE" id="PS50330">
    <property type="entry name" value="UIM"/>
    <property type="match status" value="1"/>
</dbReference>
<feature type="compositionally biased region" description="Gly residues" evidence="1">
    <location>
        <begin position="568"/>
        <end position="582"/>
    </location>
</feature>
<dbReference type="EMBL" id="JH992970">
    <property type="protein sequence ID" value="EKX53330.1"/>
    <property type="molecule type" value="Genomic_DNA"/>
</dbReference>
<dbReference type="HOGENOM" id="CLU_433102_0_0_1"/>
<dbReference type="AlphaFoldDB" id="L1JYQ8"/>
<evidence type="ECO:0000256" key="1">
    <source>
        <dbReference type="SAM" id="MobiDB-lite"/>
    </source>
</evidence>
<feature type="compositionally biased region" description="Low complexity" evidence="1">
    <location>
        <begin position="33"/>
        <end position="52"/>
    </location>
</feature>
<dbReference type="RefSeq" id="XP_005840310.1">
    <property type="nucleotide sequence ID" value="XM_005840253.1"/>
</dbReference>
<feature type="compositionally biased region" description="Basic residues" evidence="1">
    <location>
        <begin position="602"/>
        <end position="613"/>
    </location>
</feature>
<dbReference type="Proteomes" id="UP000011087">
    <property type="component" value="Unassembled WGS sequence"/>
</dbReference>
<dbReference type="PaxDb" id="55529-EKX53330"/>
<dbReference type="GeneID" id="17310126"/>
<reference evidence="4" key="2">
    <citation type="submission" date="2012-11" db="EMBL/GenBank/DDBJ databases">
        <authorList>
            <person name="Kuo A."/>
            <person name="Curtis B.A."/>
            <person name="Tanifuji G."/>
            <person name="Burki F."/>
            <person name="Gruber A."/>
            <person name="Irimia M."/>
            <person name="Maruyama S."/>
            <person name="Arias M.C."/>
            <person name="Ball S.G."/>
            <person name="Gile G.H."/>
            <person name="Hirakawa Y."/>
            <person name="Hopkins J.F."/>
            <person name="Rensing S.A."/>
            <person name="Schmutz J."/>
            <person name="Symeonidi A."/>
            <person name="Elias M."/>
            <person name="Eveleigh R.J."/>
            <person name="Herman E.K."/>
            <person name="Klute M.J."/>
            <person name="Nakayama T."/>
            <person name="Obornik M."/>
            <person name="Reyes-Prieto A."/>
            <person name="Armbrust E.V."/>
            <person name="Aves S.J."/>
            <person name="Beiko R.G."/>
            <person name="Coutinho P."/>
            <person name="Dacks J.B."/>
            <person name="Durnford D.G."/>
            <person name="Fast N.M."/>
            <person name="Green B.R."/>
            <person name="Grisdale C."/>
            <person name="Hempe F."/>
            <person name="Henrissat B."/>
            <person name="Hoppner M.P."/>
            <person name="Ishida K.-I."/>
            <person name="Kim E."/>
            <person name="Koreny L."/>
            <person name="Kroth P.G."/>
            <person name="Liu Y."/>
            <person name="Malik S.-B."/>
            <person name="Maier U.G."/>
            <person name="McRose D."/>
            <person name="Mock T."/>
            <person name="Neilson J.A."/>
            <person name="Onodera N.T."/>
            <person name="Poole A.M."/>
            <person name="Pritham E.J."/>
            <person name="Richards T.A."/>
            <person name="Rocap G."/>
            <person name="Roy S.W."/>
            <person name="Sarai C."/>
            <person name="Schaack S."/>
            <person name="Shirato S."/>
            <person name="Slamovits C.H."/>
            <person name="Spencer D.F."/>
            <person name="Suzuki S."/>
            <person name="Worden A.Z."/>
            <person name="Zauner S."/>
            <person name="Barry K."/>
            <person name="Bell C."/>
            <person name="Bharti A.K."/>
            <person name="Crow J.A."/>
            <person name="Grimwood J."/>
            <person name="Kramer R."/>
            <person name="Lindquist E."/>
            <person name="Lucas S."/>
            <person name="Salamov A."/>
            <person name="McFadden G.I."/>
            <person name="Lane C.E."/>
            <person name="Keeling P.J."/>
            <person name="Gray M.W."/>
            <person name="Grigoriev I.V."/>
            <person name="Archibald J.M."/>
        </authorList>
    </citation>
    <scope>NUCLEOTIDE SEQUENCE</scope>
    <source>
        <strain evidence="4">CCMP2712</strain>
    </source>
</reference>
<dbReference type="OrthoDB" id="2020792at2759"/>
<protein>
    <submittedName>
        <fullName evidence="2 3">Uncharacterized protein</fullName>
    </submittedName>
</protein>
<gene>
    <name evidence="2" type="ORF">GUITHDRAFT_101032</name>
</gene>
<feature type="compositionally biased region" description="Basic and acidic residues" evidence="1">
    <location>
        <begin position="585"/>
        <end position="601"/>
    </location>
</feature>
<evidence type="ECO:0000313" key="3">
    <source>
        <dbReference type="EnsemblProtists" id="EKX53330"/>
    </source>
</evidence>